<dbReference type="SMART" id="SM01354">
    <property type="entry name" value="BLVR"/>
    <property type="match status" value="1"/>
</dbReference>
<reference evidence="9 10" key="1">
    <citation type="submission" date="2020-08" db="EMBL/GenBank/DDBJ databases">
        <authorList>
            <person name="Hejnol A."/>
        </authorList>
    </citation>
    <scope>NUCLEOTIDE SEQUENCE [LARGE SCALE GENOMIC DNA]</scope>
</reference>
<name>A0A7I8VGZ6_9ANNE</name>
<keyword evidence="3" id="KW-0813">Transport</keyword>
<evidence type="ECO:0000259" key="8">
    <source>
        <dbReference type="SMART" id="SM01354"/>
    </source>
</evidence>
<comment type="caution">
    <text evidence="9">The sequence shown here is derived from an EMBL/GenBank/DDBJ whole genome shotgun (WGS) entry which is preliminary data.</text>
</comment>
<dbReference type="GO" id="GO:0048499">
    <property type="term" value="P:synaptic vesicle membrane organization"/>
    <property type="evidence" value="ECO:0007669"/>
    <property type="project" value="TreeGrafter"/>
</dbReference>
<sequence>MSKILKTHPKSVQSHKDLVLQCLDDRDESIRLRALDLLYGMVNKKNLMEIVKKLMIHMDRAEGSYYRDELLSKIIHICSQGNYQHVTNFQWYVTILVELTRIEGTRHGNLISSQMLDVAIRVSAIREFAVSQMKNLLENAHIFANNCQRNGICEVLSAAAWICGEFSDYIEDIPATIETMLKPKVTILPGHIQSMFVQNILKLFARSVDKESGDPEEISKLIEILLEKLPLFIQSSDLEVQERACSSIQLLKYLQKIHNKNVDIGPEISVLFSGTLNPVAPKAQKKVPVPDGLNLDKWINEPISSSSEDDEECKKPATFFSSSIEATFPSKKKMPEPTEEELARRREERLQEQENNPYYLAGSTKSPKKKTSMPMSQSTDDIPVAAIELDVPLQISSSKSLFNIKSSDKYLIEAREEERRAIEKKNKKRLSKKSKKKKNHYSDEEIEPSVQHSVNVAFDMPEGATLSDEDAADNKAVDDPHRMLDINLDEPLKENEVLPVRRHRIVDSIPNDSADIPDGKKKKKKKKSKAESDKPAKTEKKKKKKKKSASTESNLLVEEDVTIDIQNHESIPCEEETLSLPTQGNKPKDDLITSKIDDQNDMNFWLSNDNEQEVKPAEQNYTETIEVTKKSEKPKKKKKDEKKKKRRKQSDYEIADGITTPSMERVEFLSPKPPSDVLLVASNDLIKIYMGTKVNRQSNSVSAKLLLQNSSERTTFKDMEFTVIDTTNIKLLREPSNGNHEGIKFPFVLQPLSEREAFVNFSISNVVKPQKLKGSLSYITKSSEGSSLEKLDFKLKFDCSMLLIPGNIDSAAFSNILASTDSMVKHSSECSSKKSDFNQILKDICLRARFSIVEKIDATASLYATSMEGHHVCLLIKQMGNSSLVIDGKSNDSSLISNVVSEICSIVSQM</sequence>
<dbReference type="GO" id="GO:0043195">
    <property type="term" value="C:terminal bouton"/>
    <property type="evidence" value="ECO:0007669"/>
    <property type="project" value="TreeGrafter"/>
</dbReference>
<evidence type="ECO:0000256" key="3">
    <source>
        <dbReference type="ARBA" id="ARBA00022448"/>
    </source>
</evidence>
<dbReference type="InterPro" id="IPR058898">
    <property type="entry name" value="Mu_AP3"/>
</dbReference>
<evidence type="ECO:0000256" key="1">
    <source>
        <dbReference type="ARBA" id="ARBA00004308"/>
    </source>
</evidence>
<dbReference type="GO" id="GO:1904115">
    <property type="term" value="C:axon cytoplasm"/>
    <property type="evidence" value="ECO:0007669"/>
    <property type="project" value="GOC"/>
</dbReference>
<dbReference type="GO" id="GO:0006896">
    <property type="term" value="P:Golgi to vacuole transport"/>
    <property type="evidence" value="ECO:0007669"/>
    <property type="project" value="TreeGrafter"/>
</dbReference>
<keyword evidence="5" id="KW-0653">Protein transport</keyword>
<comment type="subcellular location">
    <subcellularLocation>
        <location evidence="1">Endomembrane system</location>
    </subcellularLocation>
</comment>
<dbReference type="GO" id="GO:0048490">
    <property type="term" value="P:anterograde synaptic vesicle transport"/>
    <property type="evidence" value="ECO:0007669"/>
    <property type="project" value="TreeGrafter"/>
</dbReference>
<evidence type="ECO:0000256" key="2">
    <source>
        <dbReference type="ARBA" id="ARBA00006613"/>
    </source>
</evidence>
<dbReference type="PANTHER" id="PTHR22781">
    <property type="entry name" value="DELTA ADAPTIN-RELATED"/>
    <property type="match status" value="1"/>
</dbReference>
<dbReference type="InterPro" id="IPR016024">
    <property type="entry name" value="ARM-type_fold"/>
</dbReference>
<evidence type="ECO:0000256" key="6">
    <source>
        <dbReference type="ARBA" id="ARBA00023136"/>
    </source>
</evidence>
<accession>A0A7I8VGZ6</accession>
<keyword evidence="4" id="KW-0677">Repeat</keyword>
<dbReference type="GO" id="GO:0010008">
    <property type="term" value="C:endosome membrane"/>
    <property type="evidence" value="ECO:0007669"/>
    <property type="project" value="TreeGrafter"/>
</dbReference>
<dbReference type="Pfam" id="PF26171">
    <property type="entry name" value="Mu_AP3"/>
    <property type="match status" value="1"/>
</dbReference>
<dbReference type="PANTHER" id="PTHR22781:SF12">
    <property type="entry name" value="AP-3 COMPLEX SUBUNIT DELTA-1"/>
    <property type="match status" value="1"/>
</dbReference>
<dbReference type="InterPro" id="IPR010474">
    <property type="entry name" value="AP3D_dom_metazoa"/>
</dbReference>
<evidence type="ECO:0000256" key="7">
    <source>
        <dbReference type="SAM" id="MobiDB-lite"/>
    </source>
</evidence>
<feature type="compositionally biased region" description="Basic residues" evidence="7">
    <location>
        <begin position="425"/>
        <end position="439"/>
    </location>
</feature>
<dbReference type="EMBL" id="CAJFCJ010000005">
    <property type="protein sequence ID" value="CAD5114681.1"/>
    <property type="molecule type" value="Genomic_DNA"/>
</dbReference>
<evidence type="ECO:0000256" key="4">
    <source>
        <dbReference type="ARBA" id="ARBA00022737"/>
    </source>
</evidence>
<keyword evidence="6" id="KW-0472">Membrane</keyword>
<feature type="compositionally biased region" description="Basic and acidic residues" evidence="7">
    <location>
        <begin position="529"/>
        <end position="538"/>
    </location>
</feature>
<dbReference type="GO" id="GO:0098830">
    <property type="term" value="C:presynaptic endosome"/>
    <property type="evidence" value="ECO:0007669"/>
    <property type="project" value="TreeGrafter"/>
</dbReference>
<dbReference type="InterPro" id="IPR011989">
    <property type="entry name" value="ARM-like"/>
</dbReference>
<dbReference type="GO" id="GO:0030123">
    <property type="term" value="C:AP-3 adaptor complex"/>
    <property type="evidence" value="ECO:0007669"/>
    <property type="project" value="InterPro"/>
</dbReference>
<feature type="compositionally biased region" description="Basic residues" evidence="7">
    <location>
        <begin position="632"/>
        <end position="648"/>
    </location>
</feature>
<comment type="similarity">
    <text evidence="2">Belongs to the adaptor complexes large subunit family.</text>
</comment>
<keyword evidence="10" id="KW-1185">Reference proteome</keyword>
<dbReference type="InterPro" id="IPR017105">
    <property type="entry name" value="AP3_complex_dsu"/>
</dbReference>
<dbReference type="GO" id="GO:0098943">
    <property type="term" value="P:neurotransmitter receptor transport, postsynaptic endosome to lysosome"/>
    <property type="evidence" value="ECO:0007669"/>
    <property type="project" value="TreeGrafter"/>
</dbReference>
<dbReference type="GO" id="GO:0016182">
    <property type="term" value="P:synaptic vesicle budding from endosome"/>
    <property type="evidence" value="ECO:0007669"/>
    <property type="project" value="TreeGrafter"/>
</dbReference>
<evidence type="ECO:0000313" key="10">
    <source>
        <dbReference type="Proteomes" id="UP000549394"/>
    </source>
</evidence>
<proteinExistence type="inferred from homology"/>
<dbReference type="OrthoDB" id="10264595at2759"/>
<feature type="compositionally biased region" description="Basic residues" evidence="7">
    <location>
        <begin position="539"/>
        <end position="548"/>
    </location>
</feature>
<dbReference type="Gene3D" id="1.25.10.10">
    <property type="entry name" value="Leucine-rich Repeat Variant"/>
    <property type="match status" value="1"/>
</dbReference>
<evidence type="ECO:0000313" key="9">
    <source>
        <dbReference type="EMBL" id="CAD5114681.1"/>
    </source>
</evidence>
<organism evidence="9 10">
    <name type="scientific">Dimorphilus gyrociliatus</name>
    <dbReference type="NCBI Taxonomy" id="2664684"/>
    <lineage>
        <taxon>Eukaryota</taxon>
        <taxon>Metazoa</taxon>
        <taxon>Spiralia</taxon>
        <taxon>Lophotrochozoa</taxon>
        <taxon>Annelida</taxon>
        <taxon>Polychaeta</taxon>
        <taxon>Polychaeta incertae sedis</taxon>
        <taxon>Dinophilidae</taxon>
        <taxon>Dimorphilus</taxon>
    </lineage>
</organism>
<feature type="domain" description="AP-3 complex subunit delta" evidence="8">
    <location>
        <begin position="337"/>
        <end position="489"/>
    </location>
</feature>
<dbReference type="GO" id="GO:0006623">
    <property type="term" value="P:protein targeting to vacuole"/>
    <property type="evidence" value="ECO:0007669"/>
    <property type="project" value="TreeGrafter"/>
</dbReference>
<feature type="compositionally biased region" description="Basic and acidic residues" evidence="7">
    <location>
        <begin position="586"/>
        <end position="598"/>
    </location>
</feature>
<dbReference type="Pfam" id="PF01602">
    <property type="entry name" value="Adaptin_N"/>
    <property type="match status" value="1"/>
</dbReference>
<feature type="region of interest" description="Disordered" evidence="7">
    <location>
        <begin position="326"/>
        <end position="378"/>
    </location>
</feature>
<dbReference type="SUPFAM" id="SSF48371">
    <property type="entry name" value="ARM repeat"/>
    <property type="match status" value="1"/>
</dbReference>
<feature type="region of interest" description="Disordered" evidence="7">
    <location>
        <begin position="422"/>
        <end position="477"/>
    </location>
</feature>
<evidence type="ECO:0000256" key="5">
    <source>
        <dbReference type="ARBA" id="ARBA00022927"/>
    </source>
</evidence>
<feature type="region of interest" description="Disordered" evidence="7">
    <location>
        <begin position="503"/>
        <end position="657"/>
    </location>
</feature>
<dbReference type="InterPro" id="IPR002553">
    <property type="entry name" value="Clathrin/coatomer_adapt-like_N"/>
</dbReference>
<dbReference type="AlphaFoldDB" id="A0A7I8VGZ6"/>
<gene>
    <name evidence="9" type="ORF">DGYR_LOCUS3507</name>
</gene>
<dbReference type="Proteomes" id="UP000549394">
    <property type="component" value="Unassembled WGS sequence"/>
</dbReference>
<dbReference type="Pfam" id="PF06375">
    <property type="entry name" value="AP3D1"/>
    <property type="match status" value="1"/>
</dbReference>
<feature type="compositionally biased region" description="Basic and acidic residues" evidence="7">
    <location>
        <begin position="333"/>
        <end position="352"/>
    </location>
</feature>
<protein>
    <submittedName>
        <fullName evidence="9">DgyrCDS3727</fullName>
    </submittedName>
</protein>